<accession>A0A7M4ELY4</accession>
<evidence type="ECO:0000256" key="3">
    <source>
        <dbReference type="SAM" id="MobiDB-lite"/>
    </source>
</evidence>
<keyword evidence="6" id="KW-1185">Reference proteome</keyword>
<dbReference type="SMART" id="SM00252">
    <property type="entry name" value="SH2"/>
    <property type="match status" value="1"/>
</dbReference>
<evidence type="ECO:0000259" key="4">
    <source>
        <dbReference type="PROSITE" id="PS50001"/>
    </source>
</evidence>
<protein>
    <submittedName>
        <fullName evidence="5">SH2 domain containing 7</fullName>
    </submittedName>
</protein>
<dbReference type="FunFam" id="3.30.505.10:FF:000059">
    <property type="entry name" value="hematopoietic SH2 domain-containing protein"/>
    <property type="match status" value="1"/>
</dbReference>
<dbReference type="Proteomes" id="UP000594220">
    <property type="component" value="Unplaced"/>
</dbReference>
<keyword evidence="1 2" id="KW-0727">SH2 domain</keyword>
<dbReference type="GeneTree" id="ENSGT00390000002721"/>
<dbReference type="GO" id="GO:0005737">
    <property type="term" value="C:cytoplasm"/>
    <property type="evidence" value="ECO:0007669"/>
    <property type="project" value="TreeGrafter"/>
</dbReference>
<dbReference type="Ensembl" id="ENSCPRT00005013900.1">
    <property type="protein sequence ID" value="ENSCPRP00005011794.1"/>
    <property type="gene ID" value="ENSCPRG00005008415.1"/>
</dbReference>
<dbReference type="PANTHER" id="PTHR14388">
    <property type="entry name" value="T CELL-SPECIFIC ADAPTER PROTEIN TSAD"/>
    <property type="match status" value="1"/>
</dbReference>
<gene>
    <name evidence="5" type="primary">SH2D7</name>
</gene>
<dbReference type="Pfam" id="PF00017">
    <property type="entry name" value="SH2"/>
    <property type="match status" value="1"/>
</dbReference>
<dbReference type="Gene3D" id="3.30.505.10">
    <property type="entry name" value="SH2 domain"/>
    <property type="match status" value="1"/>
</dbReference>
<sequence>MLQVHFHDRMENKHQQLLLAREANTEIENQSSELLKDLASKWFMDTQAPLLLQNGTLPEWFHGFITRKQTEDLLKDKDLGCFLIRLSDKAIGYILSYRGKDRCRHFVINYLRNGHYVVSGDTCTHESLADLIEYYRTSEIEPFGENLITACTERLEKSIYDEISLDQQTSSKQSKSNSGTVKPLLIKQMSGSSPTTVPKKGTPSSSAQDEKLSSLPLRSKKTLQEQQRNLSGEKKHFSHEDLDMAPPLPDRSSLLMPEILKHDLDDQGTTVYAVLNKHLLSDRDHGLETHSATDKVLSENPGCSAQGEPQHKPGELDQPSYTYGKKISTVYALTKQTEHFYSKQVDLTKPSPQDTVYSEVNLEQDKCHSSLTQGQGIFSLHFPLSLPSETKLTLSAPASMLSKLSKLPNKARTSMESQGSEQLYATSLHFNKGQSQEKISNSLTHITCGQTDKVKSSTIFASGFGNLNSTYEQIPIGWSRSSSDDLPSEKISKSRLIQADVAYDQVSTLNIRSLRTENRIDNSYEKTPEHCLKGSSAKQVPGTNHTYELISMDKVKGAEAKSNLKVDKRRRFFFPDKKNKS</sequence>
<evidence type="ECO:0000256" key="1">
    <source>
        <dbReference type="ARBA" id="ARBA00022999"/>
    </source>
</evidence>
<dbReference type="PANTHER" id="PTHR14388:SF6">
    <property type="entry name" value="SH2 DOMAIN-CONTAINING PROTEIN 7"/>
    <property type="match status" value="1"/>
</dbReference>
<dbReference type="InterPro" id="IPR036860">
    <property type="entry name" value="SH2_dom_sf"/>
</dbReference>
<reference evidence="5" key="2">
    <citation type="submission" date="2025-09" db="UniProtKB">
        <authorList>
            <consortium name="Ensembl"/>
        </authorList>
    </citation>
    <scope>IDENTIFICATION</scope>
</reference>
<dbReference type="PROSITE" id="PS50001">
    <property type="entry name" value="SH2"/>
    <property type="match status" value="1"/>
</dbReference>
<name>A0A7M4ELY4_CROPO</name>
<feature type="domain" description="SH2" evidence="4">
    <location>
        <begin position="60"/>
        <end position="151"/>
    </location>
</feature>
<evidence type="ECO:0000313" key="5">
    <source>
        <dbReference type="Ensembl" id="ENSCPRP00005011794.1"/>
    </source>
</evidence>
<reference evidence="5" key="1">
    <citation type="submission" date="2025-08" db="UniProtKB">
        <authorList>
            <consortium name="Ensembl"/>
        </authorList>
    </citation>
    <scope>IDENTIFICATION</scope>
</reference>
<evidence type="ECO:0000313" key="6">
    <source>
        <dbReference type="Proteomes" id="UP000594220"/>
    </source>
</evidence>
<dbReference type="AlphaFoldDB" id="A0A7M4ELY4"/>
<feature type="region of interest" description="Disordered" evidence="3">
    <location>
        <begin position="296"/>
        <end position="318"/>
    </location>
</feature>
<organism evidence="5 6">
    <name type="scientific">Crocodylus porosus</name>
    <name type="common">Saltwater crocodile</name>
    <name type="synonym">Estuarine crocodile</name>
    <dbReference type="NCBI Taxonomy" id="8502"/>
    <lineage>
        <taxon>Eukaryota</taxon>
        <taxon>Metazoa</taxon>
        <taxon>Chordata</taxon>
        <taxon>Craniata</taxon>
        <taxon>Vertebrata</taxon>
        <taxon>Euteleostomi</taxon>
        <taxon>Archelosauria</taxon>
        <taxon>Archosauria</taxon>
        <taxon>Crocodylia</taxon>
        <taxon>Longirostres</taxon>
        <taxon>Crocodylidae</taxon>
        <taxon>Crocodylus</taxon>
    </lineage>
</organism>
<dbReference type="PRINTS" id="PR00401">
    <property type="entry name" value="SH2DOMAIN"/>
</dbReference>
<feature type="region of interest" description="Disordered" evidence="3">
    <location>
        <begin position="166"/>
        <end position="250"/>
    </location>
</feature>
<feature type="compositionally biased region" description="Low complexity" evidence="3">
    <location>
        <begin position="166"/>
        <end position="178"/>
    </location>
</feature>
<dbReference type="InterPro" id="IPR000980">
    <property type="entry name" value="SH2"/>
</dbReference>
<dbReference type="SUPFAM" id="SSF55550">
    <property type="entry name" value="SH2 domain"/>
    <property type="match status" value="1"/>
</dbReference>
<feature type="compositionally biased region" description="Polar residues" evidence="3">
    <location>
        <begin position="189"/>
        <end position="207"/>
    </location>
</feature>
<proteinExistence type="predicted"/>
<evidence type="ECO:0000256" key="2">
    <source>
        <dbReference type="PROSITE-ProRule" id="PRU00191"/>
    </source>
</evidence>
<feature type="compositionally biased region" description="Basic and acidic residues" evidence="3">
    <location>
        <begin position="231"/>
        <end position="242"/>
    </location>
</feature>